<name>G6EGE5_9SPHN</name>
<gene>
    <name evidence="3" type="ORF">NSU_3479</name>
</gene>
<evidence type="ECO:0000256" key="1">
    <source>
        <dbReference type="ARBA" id="ARBA00006484"/>
    </source>
</evidence>
<dbReference type="SUPFAM" id="SSF51735">
    <property type="entry name" value="NAD(P)-binding Rossmann-fold domains"/>
    <property type="match status" value="1"/>
</dbReference>
<sequence>MIGTGEEGRMGSLSGKVAIVAGAGAKVGIGAAVARLLAQRGASVVVADLNFDGASAICSEIEAAGGRALALRLDIADEASVAAMVRDSVSAFGGIDFIHVNAADTSIRRQDTDAVSVPLEVFDQTIAVGLRGHLLCSRYAIPELLKRGGGGICYTSSDASMTSMPHYVSYVVSKAGLNGLMRHVATRWGKENIRANAVAPGLVLTDTVERDHTEKSKADLLAITRSPRLGMPEDIAAMVAYLASDDAQWVNGQVLSVNGGQYMH</sequence>
<dbReference type="EMBL" id="AGFM01000055">
    <property type="protein sequence ID" value="EHJ59596.1"/>
    <property type="molecule type" value="Genomic_DNA"/>
</dbReference>
<keyword evidence="2" id="KW-0560">Oxidoreductase</keyword>
<dbReference type="PROSITE" id="PS00061">
    <property type="entry name" value="ADH_SHORT"/>
    <property type="match status" value="1"/>
</dbReference>
<dbReference type="InterPro" id="IPR020904">
    <property type="entry name" value="Sc_DH/Rdtase_CS"/>
</dbReference>
<dbReference type="FunFam" id="3.40.50.720:FF:000084">
    <property type="entry name" value="Short-chain dehydrogenase reductase"/>
    <property type="match status" value="1"/>
</dbReference>
<dbReference type="InterPro" id="IPR036291">
    <property type="entry name" value="NAD(P)-bd_dom_sf"/>
</dbReference>
<evidence type="ECO:0000256" key="2">
    <source>
        <dbReference type="ARBA" id="ARBA00023002"/>
    </source>
</evidence>
<evidence type="ECO:0000313" key="3">
    <source>
        <dbReference type="EMBL" id="EHJ59596.1"/>
    </source>
</evidence>
<dbReference type="PATRIC" id="fig|1088721.3.peg.3433"/>
<dbReference type="eggNOG" id="COG1028">
    <property type="taxonomic scope" value="Bacteria"/>
</dbReference>
<organism evidence="3 4">
    <name type="scientific">Novosphingobium pentaromativorans US6-1</name>
    <dbReference type="NCBI Taxonomy" id="1088721"/>
    <lineage>
        <taxon>Bacteria</taxon>
        <taxon>Pseudomonadati</taxon>
        <taxon>Pseudomonadota</taxon>
        <taxon>Alphaproteobacteria</taxon>
        <taxon>Sphingomonadales</taxon>
        <taxon>Sphingomonadaceae</taxon>
        <taxon>Novosphingobium</taxon>
    </lineage>
</organism>
<dbReference type="InterPro" id="IPR002347">
    <property type="entry name" value="SDR_fam"/>
</dbReference>
<dbReference type="Gene3D" id="3.40.50.720">
    <property type="entry name" value="NAD(P)-binding Rossmann-like Domain"/>
    <property type="match status" value="1"/>
</dbReference>
<keyword evidence="4" id="KW-1185">Reference proteome</keyword>
<dbReference type="PRINTS" id="PR00081">
    <property type="entry name" value="GDHRDH"/>
</dbReference>
<dbReference type="Pfam" id="PF13561">
    <property type="entry name" value="adh_short_C2"/>
    <property type="match status" value="1"/>
</dbReference>
<protein>
    <submittedName>
        <fullName evidence="3">Short-chain dehydrogenase/reductase SDR</fullName>
    </submittedName>
</protein>
<reference evidence="3 4" key="1">
    <citation type="journal article" date="2012" name="J. Bacteriol.">
        <title>Genome sequence of benzo(a)pyrene-degrading bacterium Novosphingobium pentaromativorans US6-1.</title>
        <authorList>
            <person name="Luo Y.R."/>
            <person name="Kang S.G."/>
            <person name="Kim S.J."/>
            <person name="Kim M.R."/>
            <person name="Li N."/>
            <person name="Lee J.H."/>
            <person name="Kwon K.K."/>
        </authorList>
    </citation>
    <scope>NUCLEOTIDE SEQUENCE [LARGE SCALE GENOMIC DNA]</scope>
    <source>
        <strain evidence="3 4">US6-1</strain>
    </source>
</reference>
<dbReference type="PANTHER" id="PTHR24321">
    <property type="entry name" value="DEHYDROGENASES, SHORT CHAIN"/>
    <property type="match status" value="1"/>
</dbReference>
<comment type="similarity">
    <text evidence="1">Belongs to the short-chain dehydrogenases/reductases (SDR) family.</text>
</comment>
<dbReference type="GO" id="GO:0016491">
    <property type="term" value="F:oxidoreductase activity"/>
    <property type="evidence" value="ECO:0007669"/>
    <property type="project" value="UniProtKB-KW"/>
</dbReference>
<evidence type="ECO:0000313" key="4">
    <source>
        <dbReference type="Proteomes" id="UP000004030"/>
    </source>
</evidence>
<dbReference type="AlphaFoldDB" id="G6EGE5"/>
<dbReference type="PANTHER" id="PTHR24321:SF14">
    <property type="entry name" value="SHORT-CHAIN TYPE DEHYDROGENASE_REDUCTASE BLR2146-RELATED"/>
    <property type="match status" value="1"/>
</dbReference>
<comment type="caution">
    <text evidence="3">The sequence shown here is derived from an EMBL/GenBank/DDBJ whole genome shotgun (WGS) entry which is preliminary data.</text>
</comment>
<dbReference type="Proteomes" id="UP000004030">
    <property type="component" value="Unassembled WGS sequence"/>
</dbReference>
<proteinExistence type="inferred from homology"/>
<accession>G6EGE5</accession>